<dbReference type="EC" id="2.7.7.41" evidence="6 18"/>
<evidence type="ECO:0000256" key="11">
    <source>
        <dbReference type="ARBA" id="ARBA00022692"/>
    </source>
</evidence>
<dbReference type="Proteomes" id="UP000177230">
    <property type="component" value="Unassembled WGS sequence"/>
</dbReference>
<organism evidence="20 21">
    <name type="scientific">Candidatus Edwardsbacteria bacterium GWF2_54_11</name>
    <dbReference type="NCBI Taxonomy" id="1817851"/>
    <lineage>
        <taxon>Bacteria</taxon>
        <taxon>Candidatus Edwardsiibacteriota</taxon>
    </lineage>
</organism>
<evidence type="ECO:0000313" key="21">
    <source>
        <dbReference type="Proteomes" id="UP000177230"/>
    </source>
</evidence>
<dbReference type="EMBL" id="MFFM01000036">
    <property type="protein sequence ID" value="OGF11235.1"/>
    <property type="molecule type" value="Genomic_DNA"/>
</dbReference>
<evidence type="ECO:0000256" key="12">
    <source>
        <dbReference type="ARBA" id="ARBA00022695"/>
    </source>
</evidence>
<evidence type="ECO:0000256" key="14">
    <source>
        <dbReference type="ARBA" id="ARBA00023098"/>
    </source>
</evidence>
<keyword evidence="8" id="KW-1003">Cell membrane</keyword>
<keyword evidence="14" id="KW-0443">Lipid metabolism</keyword>
<feature type="transmembrane region" description="Helical" evidence="19">
    <location>
        <begin position="225"/>
        <end position="245"/>
    </location>
</feature>
<comment type="catalytic activity">
    <reaction evidence="1 18">
        <text>a 1,2-diacyl-sn-glycero-3-phosphate + CTP + H(+) = a CDP-1,2-diacyl-sn-glycerol + diphosphate</text>
        <dbReference type="Rhea" id="RHEA:16229"/>
        <dbReference type="ChEBI" id="CHEBI:15378"/>
        <dbReference type="ChEBI" id="CHEBI:33019"/>
        <dbReference type="ChEBI" id="CHEBI:37563"/>
        <dbReference type="ChEBI" id="CHEBI:58332"/>
        <dbReference type="ChEBI" id="CHEBI:58608"/>
        <dbReference type="EC" id="2.7.7.41"/>
    </reaction>
</comment>
<evidence type="ECO:0000256" key="17">
    <source>
        <dbReference type="ARBA" id="ARBA00023264"/>
    </source>
</evidence>
<dbReference type="PANTHER" id="PTHR46382:SF1">
    <property type="entry name" value="PHOSPHATIDATE CYTIDYLYLTRANSFERASE"/>
    <property type="match status" value="1"/>
</dbReference>
<feature type="transmembrane region" description="Helical" evidence="19">
    <location>
        <begin position="35"/>
        <end position="54"/>
    </location>
</feature>
<dbReference type="PANTHER" id="PTHR46382">
    <property type="entry name" value="PHOSPHATIDATE CYTIDYLYLTRANSFERASE"/>
    <property type="match status" value="1"/>
</dbReference>
<evidence type="ECO:0000256" key="13">
    <source>
        <dbReference type="ARBA" id="ARBA00022989"/>
    </source>
</evidence>
<protein>
    <recommendedName>
        <fullName evidence="7 18">Phosphatidate cytidylyltransferase</fullName>
        <ecNumber evidence="6 18">2.7.7.41</ecNumber>
    </recommendedName>
</protein>
<evidence type="ECO:0000256" key="19">
    <source>
        <dbReference type="SAM" id="Phobius"/>
    </source>
</evidence>
<sequence>MLGMSYLGGFWLAGLVAALSFLGLWEFYGLARAKGLYPLTWWGLSGGMILLAFLGLRWQFLLALLVLWVMLIMSRMVFRDEVKESISRIGITIMGVLYIPFLFGHMLLLRTDYSFTGYKLLFFSMALVWLCDTGAYFSGMMLGKHPLAPHISPKKSIEGLIGGLVVTIVTAVLLQRWWLWEISLIDSLIMAAGAVVLGTLGDLVESLFKRDASVKDAGNLLPGHGGILDRFDSMLFVIPFVYWYFRLFVIG</sequence>
<keyword evidence="11 18" id="KW-0812">Transmembrane</keyword>
<comment type="pathway">
    <text evidence="3 18">Phospholipid metabolism; CDP-diacylglycerol biosynthesis; CDP-diacylglycerol from sn-glycerol 3-phosphate: step 3/3.</text>
</comment>
<dbReference type="GO" id="GO:0004605">
    <property type="term" value="F:phosphatidate cytidylyltransferase activity"/>
    <property type="evidence" value="ECO:0007669"/>
    <property type="project" value="UniProtKB-EC"/>
</dbReference>
<keyword evidence="12 18" id="KW-0548">Nucleotidyltransferase</keyword>
<dbReference type="GO" id="GO:0005886">
    <property type="term" value="C:plasma membrane"/>
    <property type="evidence" value="ECO:0007669"/>
    <property type="project" value="UniProtKB-SubCell"/>
</dbReference>
<evidence type="ECO:0000256" key="4">
    <source>
        <dbReference type="ARBA" id="ARBA00005189"/>
    </source>
</evidence>
<comment type="subcellular location">
    <subcellularLocation>
        <location evidence="2">Cell membrane</location>
        <topology evidence="2">Multi-pass membrane protein</topology>
    </subcellularLocation>
</comment>
<evidence type="ECO:0000256" key="3">
    <source>
        <dbReference type="ARBA" id="ARBA00005119"/>
    </source>
</evidence>
<proteinExistence type="inferred from homology"/>
<dbReference type="Pfam" id="PF01148">
    <property type="entry name" value="CTP_transf_1"/>
    <property type="match status" value="1"/>
</dbReference>
<evidence type="ECO:0000256" key="18">
    <source>
        <dbReference type="RuleBase" id="RU003938"/>
    </source>
</evidence>
<evidence type="ECO:0000256" key="8">
    <source>
        <dbReference type="ARBA" id="ARBA00022475"/>
    </source>
</evidence>
<comment type="similarity">
    <text evidence="5 18">Belongs to the CDS family.</text>
</comment>
<gene>
    <name evidence="20" type="ORF">A2024_12530</name>
</gene>
<reference evidence="20 21" key="1">
    <citation type="journal article" date="2016" name="Nat. Commun.">
        <title>Thousands of microbial genomes shed light on interconnected biogeochemical processes in an aquifer system.</title>
        <authorList>
            <person name="Anantharaman K."/>
            <person name="Brown C.T."/>
            <person name="Hug L.A."/>
            <person name="Sharon I."/>
            <person name="Castelle C.J."/>
            <person name="Probst A.J."/>
            <person name="Thomas B.C."/>
            <person name="Singh A."/>
            <person name="Wilkins M.J."/>
            <person name="Karaoz U."/>
            <person name="Brodie E.L."/>
            <person name="Williams K.H."/>
            <person name="Hubbard S.S."/>
            <person name="Banfield J.F."/>
        </authorList>
    </citation>
    <scope>NUCLEOTIDE SEQUENCE [LARGE SCALE GENOMIC DNA]</scope>
</reference>
<evidence type="ECO:0000256" key="5">
    <source>
        <dbReference type="ARBA" id="ARBA00010185"/>
    </source>
</evidence>
<evidence type="ECO:0000256" key="16">
    <source>
        <dbReference type="ARBA" id="ARBA00023209"/>
    </source>
</evidence>
<feature type="transmembrane region" description="Helical" evidence="19">
    <location>
        <begin position="6"/>
        <end position="28"/>
    </location>
</feature>
<dbReference type="PROSITE" id="PS01315">
    <property type="entry name" value="CDS"/>
    <property type="match status" value="1"/>
</dbReference>
<keyword evidence="13 19" id="KW-1133">Transmembrane helix</keyword>
<evidence type="ECO:0000256" key="2">
    <source>
        <dbReference type="ARBA" id="ARBA00004651"/>
    </source>
</evidence>
<feature type="transmembrane region" description="Helical" evidence="19">
    <location>
        <begin position="159"/>
        <end position="178"/>
    </location>
</feature>
<keyword evidence="9" id="KW-0444">Lipid biosynthesis</keyword>
<keyword evidence="16" id="KW-0594">Phospholipid biosynthesis</keyword>
<evidence type="ECO:0000313" key="20">
    <source>
        <dbReference type="EMBL" id="OGF11235.1"/>
    </source>
</evidence>
<evidence type="ECO:0000256" key="10">
    <source>
        <dbReference type="ARBA" id="ARBA00022679"/>
    </source>
</evidence>
<keyword evidence="10 18" id="KW-0808">Transferase</keyword>
<evidence type="ECO:0000256" key="9">
    <source>
        <dbReference type="ARBA" id="ARBA00022516"/>
    </source>
</evidence>
<comment type="pathway">
    <text evidence="4">Lipid metabolism.</text>
</comment>
<evidence type="ECO:0000256" key="15">
    <source>
        <dbReference type="ARBA" id="ARBA00023136"/>
    </source>
</evidence>
<keyword evidence="15 19" id="KW-0472">Membrane</keyword>
<name>A0A1F5R9Y5_9BACT</name>
<dbReference type="UniPathway" id="UPA00557">
    <property type="reaction ID" value="UER00614"/>
</dbReference>
<dbReference type="AlphaFoldDB" id="A0A1F5R9Y5"/>
<feature type="transmembrane region" description="Helical" evidence="19">
    <location>
        <begin position="90"/>
        <end position="108"/>
    </location>
</feature>
<comment type="caution">
    <text evidence="20">The sequence shown here is derived from an EMBL/GenBank/DDBJ whole genome shotgun (WGS) entry which is preliminary data.</text>
</comment>
<dbReference type="InterPro" id="IPR000374">
    <property type="entry name" value="PC_trans"/>
</dbReference>
<feature type="transmembrane region" description="Helical" evidence="19">
    <location>
        <begin position="120"/>
        <end position="138"/>
    </location>
</feature>
<feature type="transmembrane region" description="Helical" evidence="19">
    <location>
        <begin position="184"/>
        <end position="204"/>
    </location>
</feature>
<accession>A0A1F5R9Y5</accession>
<feature type="transmembrane region" description="Helical" evidence="19">
    <location>
        <begin position="60"/>
        <end position="78"/>
    </location>
</feature>
<keyword evidence="17" id="KW-1208">Phospholipid metabolism</keyword>
<evidence type="ECO:0000256" key="1">
    <source>
        <dbReference type="ARBA" id="ARBA00001698"/>
    </source>
</evidence>
<evidence type="ECO:0000256" key="6">
    <source>
        <dbReference type="ARBA" id="ARBA00012487"/>
    </source>
</evidence>
<evidence type="ECO:0000256" key="7">
    <source>
        <dbReference type="ARBA" id="ARBA00019373"/>
    </source>
</evidence>
<dbReference type="GO" id="GO:0016024">
    <property type="term" value="P:CDP-diacylglycerol biosynthetic process"/>
    <property type="evidence" value="ECO:0007669"/>
    <property type="project" value="UniProtKB-UniPathway"/>
</dbReference>